<evidence type="ECO:0000256" key="9">
    <source>
        <dbReference type="RuleBase" id="RU000612"/>
    </source>
</evidence>
<dbReference type="Pfam" id="PF00342">
    <property type="entry name" value="PGI"/>
    <property type="match status" value="1"/>
</dbReference>
<comment type="pathway">
    <text evidence="1 8 9">Carbohydrate degradation; glycolysis; D-glyceraldehyde 3-phosphate and glycerone phosphate from D-glucose: step 2/4.</text>
</comment>
<dbReference type="CDD" id="cd05015">
    <property type="entry name" value="SIS_PGI_1"/>
    <property type="match status" value="1"/>
</dbReference>
<evidence type="ECO:0000256" key="1">
    <source>
        <dbReference type="ARBA" id="ARBA00004926"/>
    </source>
</evidence>
<dbReference type="RefSeq" id="WP_005397145.1">
    <property type="nucleotide sequence ID" value="NZ_JH601088.1"/>
</dbReference>
<dbReference type="PROSITE" id="PS00765">
    <property type="entry name" value="P_GLUCOSE_ISOMERASE_1"/>
    <property type="match status" value="1"/>
</dbReference>
<keyword evidence="5 8" id="KW-0324">Glycolysis</keyword>
<dbReference type="PATRIC" id="fig|883114.3.peg.231"/>
<dbReference type="GO" id="GO:0048029">
    <property type="term" value="F:monosaccharide binding"/>
    <property type="evidence" value="ECO:0007669"/>
    <property type="project" value="TreeGrafter"/>
</dbReference>
<dbReference type="STRING" id="883114.HMPREF9709_00235"/>
<organism evidence="10 11">
    <name type="scientific">Helcococcus kunzii ATCC 51366</name>
    <dbReference type="NCBI Taxonomy" id="883114"/>
    <lineage>
        <taxon>Bacteria</taxon>
        <taxon>Bacillati</taxon>
        <taxon>Bacillota</taxon>
        <taxon>Tissierellia</taxon>
        <taxon>Tissierellales</taxon>
        <taxon>Peptoniphilaceae</taxon>
        <taxon>Helcococcus</taxon>
    </lineage>
</organism>
<dbReference type="InterPro" id="IPR018189">
    <property type="entry name" value="Phosphoglucose_isomerase_CS"/>
</dbReference>
<comment type="caution">
    <text evidence="8">Lacks conserved residue(s) required for the propagation of feature annotation.</text>
</comment>
<comment type="caution">
    <text evidence="10">The sequence shown here is derived from an EMBL/GenBank/DDBJ whole genome shotgun (WGS) entry which is preliminary data.</text>
</comment>
<dbReference type="AlphaFoldDB" id="H3NLM4"/>
<proteinExistence type="inferred from homology"/>
<dbReference type="EC" id="5.3.1.9" evidence="8"/>
<dbReference type="PROSITE" id="PS00174">
    <property type="entry name" value="P_GLUCOSE_ISOMERASE_2"/>
    <property type="match status" value="1"/>
</dbReference>
<keyword evidence="11" id="KW-1185">Reference proteome</keyword>
<comment type="pathway">
    <text evidence="8">Carbohydrate biosynthesis; gluconeogenesis.</text>
</comment>
<dbReference type="EMBL" id="AGEI01000007">
    <property type="protein sequence ID" value="EHR35789.1"/>
    <property type="molecule type" value="Genomic_DNA"/>
</dbReference>
<dbReference type="FunFam" id="3.40.50.10490:FF:000015">
    <property type="entry name" value="Glucose-6-phosphate isomerase"/>
    <property type="match status" value="1"/>
</dbReference>
<dbReference type="InterPro" id="IPR035476">
    <property type="entry name" value="SIS_PGI_1"/>
</dbReference>
<dbReference type="OrthoDB" id="140919at2"/>
<evidence type="ECO:0000256" key="4">
    <source>
        <dbReference type="ARBA" id="ARBA00022490"/>
    </source>
</evidence>
<dbReference type="HOGENOM" id="CLU_037303_0_1_9"/>
<feature type="active site" description="Proton donor" evidence="8">
    <location>
        <position position="277"/>
    </location>
</feature>
<evidence type="ECO:0000313" key="11">
    <source>
        <dbReference type="Proteomes" id="UP000004191"/>
    </source>
</evidence>
<reference evidence="10 11" key="1">
    <citation type="submission" date="2012-01" db="EMBL/GenBank/DDBJ databases">
        <title>The Genome Sequence of Helcococcus kunzii ATCC 51366.</title>
        <authorList>
            <consortium name="The Broad Institute Genome Sequencing Platform"/>
            <person name="Earl A."/>
            <person name="Ward D."/>
            <person name="Feldgarden M."/>
            <person name="Gevers D."/>
            <person name="Huys G."/>
            <person name="Young S.K."/>
            <person name="Zeng Q."/>
            <person name="Gargeya S."/>
            <person name="Fitzgerald M."/>
            <person name="Haas B."/>
            <person name="Abouelleil A."/>
            <person name="Alvarado L."/>
            <person name="Arachchi H.M."/>
            <person name="Berlin A."/>
            <person name="Chapman S.B."/>
            <person name="Gearin G."/>
            <person name="Goldberg J."/>
            <person name="Griggs A."/>
            <person name="Gujja S."/>
            <person name="Hansen M."/>
            <person name="Heiman D."/>
            <person name="Howarth C."/>
            <person name="Larimer J."/>
            <person name="Lui A."/>
            <person name="MacDonald P.J.P."/>
            <person name="McCowen C."/>
            <person name="Montmayeur A."/>
            <person name="Murphy C."/>
            <person name="Neiman D."/>
            <person name="Pearson M."/>
            <person name="Priest M."/>
            <person name="Roberts A."/>
            <person name="Saif S."/>
            <person name="Shea T."/>
            <person name="Sisk P."/>
            <person name="Stolte C."/>
            <person name="Sykes S."/>
            <person name="Wortman J."/>
            <person name="Nusbaum C."/>
            <person name="Birren B."/>
        </authorList>
    </citation>
    <scope>NUCLEOTIDE SEQUENCE [LARGE SCALE GENOMIC DNA]</scope>
    <source>
        <strain evidence="10 11">ATCC 51366</strain>
    </source>
</reference>
<keyword evidence="6 8" id="KW-0413">Isomerase</keyword>
<evidence type="ECO:0000256" key="3">
    <source>
        <dbReference type="ARBA" id="ARBA00022432"/>
    </source>
</evidence>
<evidence type="ECO:0000256" key="8">
    <source>
        <dbReference type="HAMAP-Rule" id="MF_00473"/>
    </source>
</evidence>
<dbReference type="GO" id="GO:0097367">
    <property type="term" value="F:carbohydrate derivative binding"/>
    <property type="evidence" value="ECO:0007669"/>
    <property type="project" value="InterPro"/>
</dbReference>
<dbReference type="SUPFAM" id="SSF53697">
    <property type="entry name" value="SIS domain"/>
    <property type="match status" value="1"/>
</dbReference>
<evidence type="ECO:0000256" key="5">
    <source>
        <dbReference type="ARBA" id="ARBA00023152"/>
    </source>
</evidence>
<evidence type="ECO:0000313" key="10">
    <source>
        <dbReference type="EMBL" id="EHR35789.1"/>
    </source>
</evidence>
<dbReference type="InterPro" id="IPR046348">
    <property type="entry name" value="SIS_dom_sf"/>
</dbReference>
<dbReference type="Gene3D" id="3.40.50.10490">
    <property type="entry name" value="Glucose-6-phosphate isomerase like protein, domain 1"/>
    <property type="match status" value="2"/>
</dbReference>
<keyword evidence="3 8" id="KW-0312">Gluconeogenesis</keyword>
<dbReference type="GO" id="GO:0005829">
    <property type="term" value="C:cytosol"/>
    <property type="evidence" value="ECO:0007669"/>
    <property type="project" value="TreeGrafter"/>
</dbReference>
<dbReference type="GO" id="GO:0006094">
    <property type="term" value="P:gluconeogenesis"/>
    <property type="evidence" value="ECO:0007669"/>
    <property type="project" value="UniProtKB-UniRule"/>
</dbReference>
<dbReference type="UniPathway" id="UPA00138"/>
<keyword evidence="4 8" id="KW-0963">Cytoplasm</keyword>
<comment type="subcellular location">
    <subcellularLocation>
        <location evidence="8">Cytoplasm</location>
    </subcellularLocation>
</comment>
<dbReference type="GO" id="GO:0051156">
    <property type="term" value="P:glucose 6-phosphate metabolic process"/>
    <property type="evidence" value="ECO:0007669"/>
    <property type="project" value="TreeGrafter"/>
</dbReference>
<dbReference type="FunFam" id="3.40.50.10490:FF:000016">
    <property type="entry name" value="Glucose-6-phosphate isomerase"/>
    <property type="match status" value="1"/>
</dbReference>
<dbReference type="InterPro" id="IPR001672">
    <property type="entry name" value="G6P_Isomerase"/>
</dbReference>
<accession>H3NLM4</accession>
<gene>
    <name evidence="8" type="primary">pgi</name>
    <name evidence="10" type="ORF">HMPREF9709_00235</name>
</gene>
<name>H3NLM4_9FIRM</name>
<dbReference type="eggNOG" id="COG0166">
    <property type="taxonomic scope" value="Bacteria"/>
</dbReference>
<dbReference type="UniPathway" id="UPA00109">
    <property type="reaction ID" value="UER00181"/>
</dbReference>
<protein>
    <recommendedName>
        <fullName evidence="8">Glucose-6-phosphate isomerase</fullName>
        <shortName evidence="8">GPI</shortName>
        <ecNumber evidence="8">5.3.1.9</ecNumber>
    </recommendedName>
    <alternativeName>
        <fullName evidence="8">Phosphoglucose isomerase</fullName>
        <shortName evidence="8">PGI</shortName>
    </alternativeName>
    <alternativeName>
        <fullName evidence="8">Phosphohexose isomerase</fullName>
        <shortName evidence="8">PHI</shortName>
    </alternativeName>
</protein>
<evidence type="ECO:0000256" key="6">
    <source>
        <dbReference type="ARBA" id="ARBA00023235"/>
    </source>
</evidence>
<dbReference type="Proteomes" id="UP000004191">
    <property type="component" value="Unassembled WGS sequence"/>
</dbReference>
<dbReference type="NCBIfam" id="NF010697">
    <property type="entry name" value="PRK14097.1"/>
    <property type="match status" value="1"/>
</dbReference>
<feature type="active site" evidence="8">
    <location>
        <position position="412"/>
    </location>
</feature>
<dbReference type="HAMAP" id="MF_00473">
    <property type="entry name" value="G6P_isomerase"/>
    <property type="match status" value="1"/>
</dbReference>
<dbReference type="PANTHER" id="PTHR11469:SF1">
    <property type="entry name" value="GLUCOSE-6-PHOSPHATE ISOMERASE"/>
    <property type="match status" value="1"/>
</dbReference>
<comment type="function">
    <text evidence="8">Catalyzes the reversible isomerization of glucose-6-phosphate to fructose-6-phosphate.</text>
</comment>
<evidence type="ECO:0000256" key="2">
    <source>
        <dbReference type="ARBA" id="ARBA00006604"/>
    </source>
</evidence>
<dbReference type="PROSITE" id="PS51463">
    <property type="entry name" value="P_GLUCOSE_ISOMERASE_3"/>
    <property type="match status" value="1"/>
</dbReference>
<dbReference type="PRINTS" id="PR00662">
    <property type="entry name" value="G6PISOMERASE"/>
</dbReference>
<dbReference type="GeneID" id="96998257"/>
<dbReference type="CDD" id="cd05016">
    <property type="entry name" value="SIS_PGI_2"/>
    <property type="match status" value="1"/>
</dbReference>
<sequence length="424" mass="47282">MKIELQNAGVVDKLSDIKEELLKVEETLLEGKGEGNDFLGWIDLPINYDKDEFERIKKAAEKIRKDSDVLVAIGIGGSYLGAKAVINALSNSFSKSKPEVIFTGNHLSSTEIVELKEYLKDKDFSINVISKSGTTTEPAVAFRIFKELLEEKYSKEEAQGRIYATTDKEKGALKTLATNMGYETFVVPDNVGGRFSVLTAVGLLPIAIAGGDIEKLMQGAADYREEIFDKDFEENPVLQYAAARNLLNRDGKDIEILVTYEPKLSFFNEWWKQLAGESEGKDNKGLFPTSVVFTTDLHSLGQIIQQGKRNIFETVISVDSPKHDVDIKEDAENLDGLNYLVGKSVDEVNKVAMEATIEAHVAGNVPNILITMDKIDEYNLGKYIYFFEYAIGVSGYLLGVNPFNQPGVEDYKNNMFRMLEKPGY</sequence>
<evidence type="ECO:0000256" key="7">
    <source>
        <dbReference type="ARBA" id="ARBA00029321"/>
    </source>
</evidence>
<dbReference type="InterPro" id="IPR035482">
    <property type="entry name" value="SIS_PGI_2"/>
</dbReference>
<dbReference type="GO" id="GO:0004347">
    <property type="term" value="F:glucose-6-phosphate isomerase activity"/>
    <property type="evidence" value="ECO:0007669"/>
    <property type="project" value="UniProtKB-UniRule"/>
</dbReference>
<comment type="catalytic activity">
    <reaction evidence="7 8 9">
        <text>alpha-D-glucose 6-phosphate = beta-D-fructose 6-phosphate</text>
        <dbReference type="Rhea" id="RHEA:11816"/>
        <dbReference type="ChEBI" id="CHEBI:57634"/>
        <dbReference type="ChEBI" id="CHEBI:58225"/>
        <dbReference type="EC" id="5.3.1.9"/>
    </reaction>
</comment>
<comment type="similarity">
    <text evidence="2 8 9">Belongs to the GPI family.</text>
</comment>
<dbReference type="PANTHER" id="PTHR11469">
    <property type="entry name" value="GLUCOSE-6-PHOSPHATE ISOMERASE"/>
    <property type="match status" value="1"/>
</dbReference>
<dbReference type="GO" id="GO:0006096">
    <property type="term" value="P:glycolytic process"/>
    <property type="evidence" value="ECO:0007669"/>
    <property type="project" value="UniProtKB-UniRule"/>
</dbReference>